<comment type="subcellular location">
    <subcellularLocation>
        <location evidence="1">Nucleus</location>
    </subcellularLocation>
</comment>
<keyword evidence="4" id="KW-0804">Transcription</keyword>
<accession>A0AAV1CV30</accession>
<evidence type="ECO:0000256" key="6">
    <source>
        <dbReference type="SAM" id="MobiDB-lite"/>
    </source>
</evidence>
<dbReference type="Pfam" id="PF02362">
    <property type="entry name" value="B3"/>
    <property type="match status" value="1"/>
</dbReference>
<name>A0AAV1CV30_OLDCO</name>
<evidence type="ECO:0000256" key="1">
    <source>
        <dbReference type="ARBA" id="ARBA00004123"/>
    </source>
</evidence>
<evidence type="ECO:0000259" key="7">
    <source>
        <dbReference type="Pfam" id="PF02362"/>
    </source>
</evidence>
<feature type="region of interest" description="Disordered" evidence="6">
    <location>
        <begin position="73"/>
        <end position="118"/>
    </location>
</feature>
<proteinExistence type="predicted"/>
<protein>
    <submittedName>
        <fullName evidence="8">OLC1v1035854C1</fullName>
    </submittedName>
    <submittedName>
        <fullName evidence="9">OLC1v1035858C1</fullName>
    </submittedName>
</protein>
<dbReference type="CDD" id="cd10017">
    <property type="entry name" value="B3_DNA"/>
    <property type="match status" value="1"/>
</dbReference>
<evidence type="ECO:0000256" key="2">
    <source>
        <dbReference type="ARBA" id="ARBA00023015"/>
    </source>
</evidence>
<evidence type="ECO:0000256" key="3">
    <source>
        <dbReference type="ARBA" id="ARBA00023125"/>
    </source>
</evidence>
<evidence type="ECO:0000256" key="5">
    <source>
        <dbReference type="ARBA" id="ARBA00023242"/>
    </source>
</evidence>
<dbReference type="Gene3D" id="2.40.330.10">
    <property type="entry name" value="DNA-binding pseudobarrel domain"/>
    <property type="match status" value="1"/>
</dbReference>
<evidence type="ECO:0000313" key="8">
    <source>
        <dbReference type="EMBL" id="CAI9099083.1"/>
    </source>
</evidence>
<keyword evidence="2" id="KW-0805">Transcription regulation</keyword>
<dbReference type="SUPFAM" id="SSF101936">
    <property type="entry name" value="DNA-binding pseudobarrel domain"/>
    <property type="match status" value="1"/>
</dbReference>
<keyword evidence="5" id="KW-0539">Nucleus</keyword>
<keyword evidence="10" id="KW-1185">Reference proteome</keyword>
<dbReference type="GO" id="GO:0003677">
    <property type="term" value="F:DNA binding"/>
    <property type="evidence" value="ECO:0007669"/>
    <property type="project" value="UniProtKB-KW"/>
</dbReference>
<dbReference type="EMBL" id="OX459120">
    <property type="protein sequence ID" value="CAI9099083.1"/>
    <property type="molecule type" value="Genomic_DNA"/>
</dbReference>
<dbReference type="GO" id="GO:0005634">
    <property type="term" value="C:nucleus"/>
    <property type="evidence" value="ECO:0007669"/>
    <property type="project" value="UniProtKB-SubCell"/>
</dbReference>
<sequence length="211" mass="23799">MSVSVMKRIRLFGSNIDVPVTLPIGGQRPDEVNFRKELEQSDISAGQSRLFIPDNFLTKEERDTLKALAMDQENQTASASSTPSSFLSLAPSSSSSSLENKKKRKKATKKPGMDVEVKDSEGRRFKLKLTYWSSVDRFVLNKGWNECVLKNELVKGDVIKLTCRGRRPGGHDDFDGKNNNNNNNNNNNKNKTMVLCLGLEIIIRRKPRQKI</sequence>
<dbReference type="Proteomes" id="UP001161247">
    <property type="component" value="Chromosome 3"/>
</dbReference>
<feature type="region of interest" description="Disordered" evidence="6">
    <location>
        <begin position="170"/>
        <end position="189"/>
    </location>
</feature>
<gene>
    <name evidence="8" type="ORF">OLC1_LOCUS9165</name>
    <name evidence="9" type="ORF">OLC1_LOCUS9169</name>
</gene>
<dbReference type="InterPro" id="IPR015300">
    <property type="entry name" value="DNA-bd_pseudobarrel_sf"/>
</dbReference>
<evidence type="ECO:0000313" key="10">
    <source>
        <dbReference type="Proteomes" id="UP001161247"/>
    </source>
</evidence>
<organism evidence="8 10">
    <name type="scientific">Oldenlandia corymbosa var. corymbosa</name>
    <dbReference type="NCBI Taxonomy" id="529605"/>
    <lineage>
        <taxon>Eukaryota</taxon>
        <taxon>Viridiplantae</taxon>
        <taxon>Streptophyta</taxon>
        <taxon>Embryophyta</taxon>
        <taxon>Tracheophyta</taxon>
        <taxon>Spermatophyta</taxon>
        <taxon>Magnoliopsida</taxon>
        <taxon>eudicotyledons</taxon>
        <taxon>Gunneridae</taxon>
        <taxon>Pentapetalae</taxon>
        <taxon>asterids</taxon>
        <taxon>lamiids</taxon>
        <taxon>Gentianales</taxon>
        <taxon>Rubiaceae</taxon>
        <taxon>Rubioideae</taxon>
        <taxon>Spermacoceae</taxon>
        <taxon>Hedyotis-Oldenlandia complex</taxon>
        <taxon>Oldenlandia</taxon>
    </lineage>
</organism>
<evidence type="ECO:0000313" key="9">
    <source>
        <dbReference type="EMBL" id="CAI9099087.1"/>
    </source>
</evidence>
<keyword evidence="3" id="KW-0238">DNA-binding</keyword>
<dbReference type="AlphaFoldDB" id="A0AAV1CV30"/>
<reference evidence="8" key="1">
    <citation type="submission" date="2023-03" db="EMBL/GenBank/DDBJ databases">
        <authorList>
            <person name="Julca I."/>
        </authorList>
    </citation>
    <scope>NUCLEOTIDE SEQUENCE</scope>
</reference>
<feature type="compositionally biased region" description="Low complexity" evidence="6">
    <location>
        <begin position="177"/>
        <end position="189"/>
    </location>
</feature>
<feature type="compositionally biased region" description="Low complexity" evidence="6">
    <location>
        <begin position="76"/>
        <end position="98"/>
    </location>
</feature>
<evidence type="ECO:0000256" key="4">
    <source>
        <dbReference type="ARBA" id="ARBA00023163"/>
    </source>
</evidence>
<dbReference type="PANTHER" id="PTHR34397:SF22">
    <property type="entry name" value="OS05G0237600 PROTEIN"/>
    <property type="match status" value="1"/>
</dbReference>
<dbReference type="PANTHER" id="PTHR34397">
    <property type="entry name" value="OS05G0237600 PROTEIN"/>
    <property type="match status" value="1"/>
</dbReference>
<feature type="domain" description="TF-B3" evidence="7">
    <location>
        <begin position="106"/>
        <end position="166"/>
    </location>
</feature>
<dbReference type="InterPro" id="IPR003340">
    <property type="entry name" value="B3_DNA-bd"/>
</dbReference>
<dbReference type="EMBL" id="OX459120">
    <property type="protein sequence ID" value="CAI9099087.1"/>
    <property type="molecule type" value="Genomic_DNA"/>
</dbReference>